<feature type="binding site" evidence="8">
    <location>
        <position position="93"/>
    </location>
    <ligand>
        <name>Mn(2+)</name>
        <dbReference type="ChEBI" id="CHEBI:29035"/>
        <label>2</label>
    </ligand>
</feature>
<protein>
    <recommendedName>
        <fullName evidence="7">Fructose-1,6-bisphosphatase</fullName>
    </recommendedName>
</protein>
<dbReference type="Proteomes" id="UP000242432">
    <property type="component" value="Unassembled WGS sequence"/>
</dbReference>
<dbReference type="GO" id="GO:0005829">
    <property type="term" value="C:cytosol"/>
    <property type="evidence" value="ECO:0007669"/>
    <property type="project" value="TreeGrafter"/>
</dbReference>
<organism evidence="10 11">
    <name type="scientific">Succinivibrio dextrinosolvens DSM 3072</name>
    <dbReference type="NCBI Taxonomy" id="1123324"/>
    <lineage>
        <taxon>Bacteria</taxon>
        <taxon>Pseudomonadati</taxon>
        <taxon>Pseudomonadota</taxon>
        <taxon>Gammaproteobacteria</taxon>
        <taxon>Aeromonadales</taxon>
        <taxon>Succinivibrionaceae</taxon>
        <taxon>Succinivibrio</taxon>
    </lineage>
</organism>
<dbReference type="GO" id="GO:0006094">
    <property type="term" value="P:gluconeogenesis"/>
    <property type="evidence" value="ECO:0007669"/>
    <property type="project" value="InterPro"/>
</dbReference>
<dbReference type="SUPFAM" id="SSF56655">
    <property type="entry name" value="Carbohydrate phosphatase"/>
    <property type="match status" value="1"/>
</dbReference>
<sequence>MQQHLADKNIALDLVRVTEAAALASARFVGLGNKELVDRAAVDAMRIAFQSIHIKGTIVIGEGEKDEAPMLYTGEKVGFGDGAEFDIAVDPIDGTSCVAGGKPNGIAAVGIAPKGTMFNPGHSFYCEKMAVGAEAANVIDLDAPIKDNLVNVAKALGKKVGELKVFVLDKPRHEKLIKDIHLAGARVMVHSDGDIAGALMAIDPTTDIDMLVGIGGTPESVITACAIKGTGGQMLTRLAPKTEAEKEAIIKDGFDLNAIRTVDDMISSDQCFFAATGVTPGELLDGVRYKGEYTLTSSISSRGRTGTRRYIQAWHDRAKLSKMSSLEY</sequence>
<evidence type="ECO:0000256" key="6">
    <source>
        <dbReference type="ARBA" id="ARBA00023277"/>
    </source>
</evidence>
<feature type="binding site" evidence="9">
    <location>
        <begin position="93"/>
        <end position="95"/>
    </location>
    <ligand>
        <name>substrate</name>
    </ligand>
</feature>
<keyword evidence="3 8" id="KW-0479">Metal-binding</keyword>
<feature type="binding site" evidence="9">
    <location>
        <position position="125"/>
    </location>
    <ligand>
        <name>substrate</name>
    </ligand>
</feature>
<dbReference type="PANTHER" id="PTHR30447:SF0">
    <property type="entry name" value="FRUCTOSE-1,6-BISPHOSPHATASE 1 CLASS 2-RELATED"/>
    <property type="match status" value="1"/>
</dbReference>
<name>A0A1T4VWU2_9GAMM</name>
<evidence type="ECO:0000256" key="3">
    <source>
        <dbReference type="ARBA" id="ARBA00022723"/>
    </source>
</evidence>
<dbReference type="GO" id="GO:0030388">
    <property type="term" value="P:fructose 1,6-bisphosphate metabolic process"/>
    <property type="evidence" value="ECO:0007669"/>
    <property type="project" value="TreeGrafter"/>
</dbReference>
<accession>A0A1T4VWU2</accession>
<keyword evidence="11" id="KW-1185">Reference proteome</keyword>
<gene>
    <name evidence="10" type="ORF">SAMN02745213_02217</name>
</gene>
<dbReference type="GO" id="GO:0046872">
    <property type="term" value="F:metal ion binding"/>
    <property type="evidence" value="ECO:0007669"/>
    <property type="project" value="UniProtKB-KW"/>
</dbReference>
<feature type="binding site" evidence="9">
    <location>
        <begin position="192"/>
        <end position="194"/>
    </location>
    <ligand>
        <name>substrate</name>
    </ligand>
</feature>
<keyword evidence="6 7" id="KW-0119">Carbohydrate metabolism</keyword>
<dbReference type="RefSeq" id="WP_078929512.1">
    <property type="nucleotide sequence ID" value="NZ_FUXX01000060.1"/>
</dbReference>
<evidence type="ECO:0000256" key="7">
    <source>
        <dbReference type="PIRNR" id="PIRNR004532"/>
    </source>
</evidence>
<comment type="similarity">
    <text evidence="2 7">Belongs to the FBPase class 2 family.</text>
</comment>
<evidence type="ECO:0000256" key="5">
    <source>
        <dbReference type="ARBA" id="ARBA00023211"/>
    </source>
</evidence>
<dbReference type="InterPro" id="IPR004464">
    <property type="entry name" value="FBPase_class-2/SBPase"/>
</dbReference>
<evidence type="ECO:0000256" key="2">
    <source>
        <dbReference type="ARBA" id="ARBA00008989"/>
    </source>
</evidence>
<comment type="cofactor">
    <cofactor evidence="8">
        <name>Mn(2+)</name>
        <dbReference type="ChEBI" id="CHEBI:29035"/>
    </cofactor>
</comment>
<evidence type="ECO:0000256" key="1">
    <source>
        <dbReference type="ARBA" id="ARBA00001273"/>
    </source>
</evidence>
<reference evidence="11" key="1">
    <citation type="submission" date="2017-02" db="EMBL/GenBank/DDBJ databases">
        <authorList>
            <person name="Varghese N."/>
            <person name="Submissions S."/>
        </authorList>
    </citation>
    <scope>NUCLEOTIDE SEQUENCE [LARGE SCALE GENOMIC DNA]</scope>
    <source>
        <strain evidence="11">DSM 3072</strain>
    </source>
</reference>
<dbReference type="Pfam" id="PF03320">
    <property type="entry name" value="FBPase_glpX"/>
    <property type="match status" value="1"/>
</dbReference>
<feature type="binding site" evidence="8">
    <location>
        <position position="38"/>
    </location>
    <ligand>
        <name>Mn(2+)</name>
        <dbReference type="ChEBI" id="CHEBI:29035"/>
        <label>1</label>
    </ligand>
</feature>
<dbReference type="CDD" id="cd01516">
    <property type="entry name" value="FBPase_glpX"/>
    <property type="match status" value="1"/>
</dbReference>
<dbReference type="AlphaFoldDB" id="A0A1T4VWU2"/>
<dbReference type="NCBIfam" id="TIGR00330">
    <property type="entry name" value="glpX"/>
    <property type="match status" value="1"/>
</dbReference>
<evidence type="ECO:0000256" key="8">
    <source>
        <dbReference type="PIRSR" id="PIRSR004532-1"/>
    </source>
</evidence>
<evidence type="ECO:0000256" key="9">
    <source>
        <dbReference type="PIRSR" id="PIRSR004532-2"/>
    </source>
</evidence>
<feature type="binding site" evidence="8">
    <location>
        <position position="62"/>
    </location>
    <ligand>
        <name>Mn(2+)</name>
        <dbReference type="ChEBI" id="CHEBI:29035"/>
        <label>1</label>
    </ligand>
</feature>
<feature type="binding site" evidence="9">
    <location>
        <position position="216"/>
    </location>
    <ligand>
        <name>substrate</name>
    </ligand>
</feature>
<feature type="binding site" evidence="9">
    <location>
        <begin position="170"/>
        <end position="172"/>
    </location>
    <ligand>
        <name>substrate</name>
    </ligand>
</feature>
<feature type="binding site" evidence="8">
    <location>
        <position position="219"/>
    </location>
    <ligand>
        <name>Mn(2+)</name>
        <dbReference type="ChEBI" id="CHEBI:29035"/>
        <label>2</label>
    </ligand>
</feature>
<comment type="catalytic activity">
    <reaction evidence="1">
        <text>beta-D-fructose 1,6-bisphosphate + H2O = beta-D-fructose 6-phosphate + phosphate</text>
        <dbReference type="Rhea" id="RHEA:11064"/>
        <dbReference type="ChEBI" id="CHEBI:15377"/>
        <dbReference type="ChEBI" id="CHEBI:32966"/>
        <dbReference type="ChEBI" id="CHEBI:43474"/>
        <dbReference type="ChEBI" id="CHEBI:57634"/>
        <dbReference type="EC" id="3.1.3.11"/>
    </reaction>
</comment>
<feature type="binding site" evidence="8">
    <location>
        <position position="90"/>
    </location>
    <ligand>
        <name>Mn(2+)</name>
        <dbReference type="ChEBI" id="CHEBI:29035"/>
        <label>2</label>
    </ligand>
</feature>
<keyword evidence="5 8" id="KW-0464">Manganese</keyword>
<dbReference type="STRING" id="83771.SAMN02910357_02633"/>
<dbReference type="Gene3D" id="3.40.190.90">
    <property type="match status" value="1"/>
</dbReference>
<dbReference type="EMBL" id="FUXX01000060">
    <property type="protein sequence ID" value="SKA69490.1"/>
    <property type="molecule type" value="Genomic_DNA"/>
</dbReference>
<dbReference type="Gene3D" id="3.30.540.10">
    <property type="entry name" value="Fructose-1,6-Bisphosphatase, subunit A, domain 1"/>
    <property type="match status" value="1"/>
</dbReference>
<proteinExistence type="inferred from homology"/>
<evidence type="ECO:0000313" key="11">
    <source>
        <dbReference type="Proteomes" id="UP000242432"/>
    </source>
</evidence>
<evidence type="ECO:0000313" key="10">
    <source>
        <dbReference type="EMBL" id="SKA69490.1"/>
    </source>
</evidence>
<evidence type="ECO:0000256" key="4">
    <source>
        <dbReference type="ARBA" id="ARBA00022801"/>
    </source>
</evidence>
<dbReference type="PIRSF" id="PIRSF004532">
    <property type="entry name" value="GlpX"/>
    <property type="match status" value="1"/>
</dbReference>
<dbReference type="PANTHER" id="PTHR30447">
    <property type="entry name" value="FRUCTOSE-1,6-BISPHOSPHATASE CLASS 2"/>
    <property type="match status" value="1"/>
</dbReference>
<dbReference type="GO" id="GO:0006071">
    <property type="term" value="P:glycerol metabolic process"/>
    <property type="evidence" value="ECO:0007669"/>
    <property type="project" value="InterPro"/>
</dbReference>
<keyword evidence="4" id="KW-0378">Hydrolase</keyword>
<dbReference type="GO" id="GO:0042132">
    <property type="term" value="F:fructose 1,6-bisphosphate 1-phosphatase activity"/>
    <property type="evidence" value="ECO:0007669"/>
    <property type="project" value="UniProtKB-EC"/>
</dbReference>